<gene>
    <name evidence="1" type="ORF">MSG28_005766</name>
</gene>
<comment type="caution">
    <text evidence="1">The sequence shown here is derived from an EMBL/GenBank/DDBJ whole genome shotgun (WGS) entry which is preliminary data.</text>
</comment>
<name>A0ACC0L044_CHOFU</name>
<proteinExistence type="predicted"/>
<dbReference type="Proteomes" id="UP001064048">
    <property type="component" value="Chromosome 9"/>
</dbReference>
<evidence type="ECO:0000313" key="1">
    <source>
        <dbReference type="EMBL" id="KAI8442158.1"/>
    </source>
</evidence>
<evidence type="ECO:0000313" key="2">
    <source>
        <dbReference type="Proteomes" id="UP001064048"/>
    </source>
</evidence>
<protein>
    <submittedName>
        <fullName evidence="1">Uncharacterized protein</fullName>
    </submittedName>
</protein>
<reference evidence="1 2" key="1">
    <citation type="journal article" date="2022" name="Genome Biol. Evol.">
        <title>The Spruce Budworm Genome: Reconstructing the Evolutionary History of Antifreeze Proteins.</title>
        <authorList>
            <person name="Beliveau C."/>
            <person name="Gagne P."/>
            <person name="Picq S."/>
            <person name="Vernygora O."/>
            <person name="Keeling C.I."/>
            <person name="Pinkney K."/>
            <person name="Doucet D."/>
            <person name="Wen F."/>
            <person name="Johnston J.S."/>
            <person name="Maaroufi H."/>
            <person name="Boyle B."/>
            <person name="Laroche J."/>
            <person name="Dewar K."/>
            <person name="Juretic N."/>
            <person name="Blackburn G."/>
            <person name="Nisole A."/>
            <person name="Brunet B."/>
            <person name="Brandao M."/>
            <person name="Lumley L."/>
            <person name="Duan J."/>
            <person name="Quan G."/>
            <person name="Lucarotti C.J."/>
            <person name="Roe A.D."/>
            <person name="Sperling F.A.H."/>
            <person name="Levesque R.C."/>
            <person name="Cusson M."/>
        </authorList>
    </citation>
    <scope>NUCLEOTIDE SEQUENCE [LARGE SCALE GENOMIC DNA]</scope>
    <source>
        <strain evidence="1">Glfc:IPQL:Cfum</strain>
    </source>
</reference>
<accession>A0ACC0L044</accession>
<organism evidence="1 2">
    <name type="scientific">Choristoneura fumiferana</name>
    <name type="common">Spruce budworm moth</name>
    <name type="synonym">Archips fumiferana</name>
    <dbReference type="NCBI Taxonomy" id="7141"/>
    <lineage>
        <taxon>Eukaryota</taxon>
        <taxon>Metazoa</taxon>
        <taxon>Ecdysozoa</taxon>
        <taxon>Arthropoda</taxon>
        <taxon>Hexapoda</taxon>
        <taxon>Insecta</taxon>
        <taxon>Pterygota</taxon>
        <taxon>Neoptera</taxon>
        <taxon>Endopterygota</taxon>
        <taxon>Lepidoptera</taxon>
        <taxon>Glossata</taxon>
        <taxon>Ditrysia</taxon>
        <taxon>Tortricoidea</taxon>
        <taxon>Tortricidae</taxon>
        <taxon>Tortricinae</taxon>
        <taxon>Choristoneura</taxon>
    </lineage>
</organism>
<sequence>MYHRGHAADFEDWVAAGAEGWSWEENLPYFDMTEGNKQIGSLVSWQHHSDKGPLPVQQARGSPHCLDNLKLSRAVGVYAWQSVCDSYNRCQRDPFNKPPLYQPPFVYELLSAINETGLPIVADMNDPNTPEGFCIAQTFNDEGQRWTTARAFLKPRSQRPNLSVKLHAQVTRVLFEGTRAVGVKYVDENGVKCVVRARKEGRVENQACTIIGEVCKLRPFRGLNCLLRRVILSAGALNSPHILLHSGIGPGKTLEKFNIPLLADLPVGKNLRNHVGMTFYFILTNLNNTRELDWSVLTQYLLNAEGPMTSTAITQLTGLLYSSMAERSRKQPDIQFFFNGFYAELSSTGVVGEPAEPTHVNISIGWLTLDSPNPLDPPVFDPGYFSHPADMVMVKDGARYIQRIVNSDTLKGYGIELDSEYTSGCAGAGAEWSDTWLECMARLHTDPQNHQLGTAAIGLVVDTQLRVYKVQGLRVIDASVMPTQVTGNPQAPIMMVAERGAAFIKQTWKE</sequence>
<dbReference type="EMBL" id="CM046109">
    <property type="protein sequence ID" value="KAI8442158.1"/>
    <property type="molecule type" value="Genomic_DNA"/>
</dbReference>
<keyword evidence="2" id="KW-1185">Reference proteome</keyword>